<dbReference type="InterPro" id="IPR032675">
    <property type="entry name" value="LRR_dom_sf"/>
</dbReference>
<dbReference type="Proteomes" id="UP000567179">
    <property type="component" value="Unassembled WGS sequence"/>
</dbReference>
<gene>
    <name evidence="2" type="ORF">D9619_006663</name>
</gene>
<dbReference type="EMBL" id="JAACJJ010000042">
    <property type="protein sequence ID" value="KAF5316180.1"/>
    <property type="molecule type" value="Genomic_DNA"/>
</dbReference>
<keyword evidence="3" id="KW-1185">Reference proteome</keyword>
<comment type="caution">
    <text evidence="2">The sequence shown here is derived from an EMBL/GenBank/DDBJ whole genome shotgun (WGS) entry which is preliminary data.</text>
</comment>
<evidence type="ECO:0000313" key="3">
    <source>
        <dbReference type="Proteomes" id="UP000567179"/>
    </source>
</evidence>
<evidence type="ECO:0000256" key="1">
    <source>
        <dbReference type="SAM" id="MobiDB-lite"/>
    </source>
</evidence>
<sequence>MLTGAHYQLDDSDSADSSDDRPWSPSVLALLSTSRQLRFCAIRHIFRDIHIYCGEVDEPMNKLRQLIMPDSAADLPLGSIAPNIKSLYIHIAEGFSNNPPCYDSTDELFHSSLLDSIRHQSPLHTLFLGGFVTSNLACSWDELPTDIQRTVTSLLRLPSLKSFEIYSISSMNGEIFRDIAIQKLSVAGSLEYGLFNNSVVNIPAIQNHDILSLQIQRSGVTAMLSLHNLQHLSASCLPLQCLDALWRTITSSWRNLTRLEIDDKYFGRTVQSYTIPESINITLLPRLEVFTYRHTHPHPGLPQSTVLPQVTFFRVKDNVCAALKRVDTKETPAGTL</sequence>
<protein>
    <submittedName>
        <fullName evidence="2">Uncharacterized protein</fullName>
    </submittedName>
</protein>
<reference evidence="2 3" key="1">
    <citation type="journal article" date="2020" name="ISME J.">
        <title>Uncovering the hidden diversity of litter-decomposition mechanisms in mushroom-forming fungi.</title>
        <authorList>
            <person name="Floudas D."/>
            <person name="Bentzer J."/>
            <person name="Ahren D."/>
            <person name="Johansson T."/>
            <person name="Persson P."/>
            <person name="Tunlid A."/>
        </authorList>
    </citation>
    <scope>NUCLEOTIDE SEQUENCE [LARGE SCALE GENOMIC DNA]</scope>
    <source>
        <strain evidence="2 3">CBS 101986</strain>
    </source>
</reference>
<evidence type="ECO:0000313" key="2">
    <source>
        <dbReference type="EMBL" id="KAF5316180.1"/>
    </source>
</evidence>
<name>A0A8H5EXF7_9AGAR</name>
<accession>A0A8H5EXF7</accession>
<proteinExistence type="predicted"/>
<feature type="region of interest" description="Disordered" evidence="1">
    <location>
        <begin position="1"/>
        <end position="22"/>
    </location>
</feature>
<dbReference type="Gene3D" id="3.80.10.10">
    <property type="entry name" value="Ribonuclease Inhibitor"/>
    <property type="match status" value="1"/>
</dbReference>
<dbReference type="AlphaFoldDB" id="A0A8H5EXF7"/>
<organism evidence="2 3">
    <name type="scientific">Psilocybe cf. subviscida</name>
    <dbReference type="NCBI Taxonomy" id="2480587"/>
    <lineage>
        <taxon>Eukaryota</taxon>
        <taxon>Fungi</taxon>
        <taxon>Dikarya</taxon>
        <taxon>Basidiomycota</taxon>
        <taxon>Agaricomycotina</taxon>
        <taxon>Agaricomycetes</taxon>
        <taxon>Agaricomycetidae</taxon>
        <taxon>Agaricales</taxon>
        <taxon>Agaricineae</taxon>
        <taxon>Strophariaceae</taxon>
        <taxon>Psilocybe</taxon>
    </lineage>
</organism>